<dbReference type="InterPro" id="IPR004252">
    <property type="entry name" value="Probable_transposase_24"/>
</dbReference>
<gene>
    <name evidence="1" type="ORF">Pyn_01948</name>
</gene>
<dbReference type="AlphaFoldDB" id="A0A315A534"/>
<dbReference type="STRING" id="2094558.A0A315A534"/>
<dbReference type="Pfam" id="PF03004">
    <property type="entry name" value="Transposase_24"/>
    <property type="match status" value="1"/>
</dbReference>
<reference evidence="1 2" key="1">
    <citation type="submission" date="2018-02" db="EMBL/GenBank/DDBJ databases">
        <title>Draft genome of wild Prunus yedoensis var. nudiflora.</title>
        <authorList>
            <person name="Baek S."/>
            <person name="Kim J.-H."/>
            <person name="Choi K."/>
            <person name="Kim G.-B."/>
            <person name="Cho A."/>
            <person name="Jang H."/>
            <person name="Shin C.-H."/>
            <person name="Yu H.-J."/>
            <person name="Mun J.-H."/>
        </authorList>
    </citation>
    <scope>NUCLEOTIDE SEQUENCE [LARGE SCALE GENOMIC DNA]</scope>
    <source>
        <strain evidence="2">cv. Jeju island</strain>
        <tissue evidence="1">Leaf</tissue>
    </source>
</reference>
<dbReference type="Proteomes" id="UP000250321">
    <property type="component" value="Unassembled WGS sequence"/>
</dbReference>
<sequence length="361" mass="42152">MESIFLVTEDNSNRQGHGIAGETNFTTASFEVNGNMMNDNRTEPMPNLETHEVAAEPCVSCGSTSTNRVRKKKRGINRPNWGRGRLEILQFNKEGQAVAPAHQVAKWSRYLGMLAHDHSLFPLDTEDWRKLDESDHMDKAWDRAKCTLDWSNPKMLTMEKRIRDVVVEKLNDRFRSFRPMVKRVYYTPFIGMEERLHCGDDRVHPDQWRKLVNHWDEDPAKKRSETNKKNRKNLKMSHTTGTTTFAQLRHEYVEKHGVQSDQVTFFVMTHTRGKGDNKQPVDEASREMMLEFEKREPEVRERGEDINTEVRNQIFAAVMGPEKRNAVRGYGIGVHWKDVPNIITERRGISREVQQQREAYE</sequence>
<proteinExistence type="predicted"/>
<dbReference type="OrthoDB" id="1166175at2759"/>
<name>A0A315A534_PRUYE</name>
<evidence type="ECO:0000313" key="2">
    <source>
        <dbReference type="Proteomes" id="UP000250321"/>
    </source>
</evidence>
<evidence type="ECO:0000313" key="1">
    <source>
        <dbReference type="EMBL" id="PQQ09276.1"/>
    </source>
</evidence>
<protein>
    <submittedName>
        <fullName evidence="1">Uncharacterized protein</fullName>
    </submittedName>
</protein>
<dbReference type="PANTHER" id="PTHR33144">
    <property type="entry name" value="OS10G0409366 PROTEIN-RELATED"/>
    <property type="match status" value="1"/>
</dbReference>
<dbReference type="PANTHER" id="PTHR33144:SF45">
    <property type="entry name" value="TRANSPOSASE TNP1_EN_SPM-LIKE DOMAIN-CONTAINING PROTEIN"/>
    <property type="match status" value="1"/>
</dbReference>
<organism evidence="1 2">
    <name type="scientific">Prunus yedoensis var. nudiflora</name>
    <dbReference type="NCBI Taxonomy" id="2094558"/>
    <lineage>
        <taxon>Eukaryota</taxon>
        <taxon>Viridiplantae</taxon>
        <taxon>Streptophyta</taxon>
        <taxon>Embryophyta</taxon>
        <taxon>Tracheophyta</taxon>
        <taxon>Spermatophyta</taxon>
        <taxon>Magnoliopsida</taxon>
        <taxon>eudicotyledons</taxon>
        <taxon>Gunneridae</taxon>
        <taxon>Pentapetalae</taxon>
        <taxon>rosids</taxon>
        <taxon>fabids</taxon>
        <taxon>Rosales</taxon>
        <taxon>Rosaceae</taxon>
        <taxon>Amygdaloideae</taxon>
        <taxon>Amygdaleae</taxon>
        <taxon>Prunus</taxon>
    </lineage>
</organism>
<accession>A0A315A534</accession>
<keyword evidence="2" id="KW-1185">Reference proteome</keyword>
<comment type="caution">
    <text evidence="1">The sequence shown here is derived from an EMBL/GenBank/DDBJ whole genome shotgun (WGS) entry which is preliminary data.</text>
</comment>
<dbReference type="EMBL" id="PJQY01000627">
    <property type="protein sequence ID" value="PQQ09276.1"/>
    <property type="molecule type" value="Genomic_DNA"/>
</dbReference>